<dbReference type="SUPFAM" id="SSF48008">
    <property type="entry name" value="GntR ligand-binding domain-like"/>
    <property type="match status" value="1"/>
</dbReference>
<evidence type="ECO:0000313" key="6">
    <source>
        <dbReference type="Proteomes" id="UP000754750"/>
    </source>
</evidence>
<dbReference type="SMART" id="SM00895">
    <property type="entry name" value="FCD"/>
    <property type="match status" value="1"/>
</dbReference>
<dbReference type="InterPro" id="IPR036390">
    <property type="entry name" value="WH_DNA-bd_sf"/>
</dbReference>
<evidence type="ECO:0000313" key="5">
    <source>
        <dbReference type="EMBL" id="MBE6834312.1"/>
    </source>
</evidence>
<reference evidence="5" key="1">
    <citation type="submission" date="2019-04" db="EMBL/GenBank/DDBJ databases">
        <title>Evolution of Biomass-Degrading Anaerobic Consortia Revealed by Metagenomics.</title>
        <authorList>
            <person name="Peng X."/>
        </authorList>
    </citation>
    <scope>NUCLEOTIDE SEQUENCE</scope>
    <source>
        <strain evidence="5">SIG551</strain>
    </source>
</reference>
<evidence type="ECO:0000256" key="3">
    <source>
        <dbReference type="ARBA" id="ARBA00023163"/>
    </source>
</evidence>
<dbReference type="PANTHER" id="PTHR43537">
    <property type="entry name" value="TRANSCRIPTIONAL REGULATOR, GNTR FAMILY"/>
    <property type="match status" value="1"/>
</dbReference>
<dbReference type="SUPFAM" id="SSF46785">
    <property type="entry name" value="Winged helix' DNA-binding domain"/>
    <property type="match status" value="1"/>
</dbReference>
<dbReference type="SMART" id="SM00345">
    <property type="entry name" value="HTH_GNTR"/>
    <property type="match status" value="1"/>
</dbReference>
<comment type="caution">
    <text evidence="5">The sequence shown here is derived from an EMBL/GenBank/DDBJ whole genome shotgun (WGS) entry which is preliminary data.</text>
</comment>
<accession>A0A928KZH9</accession>
<name>A0A928KZH9_9FIRM</name>
<dbReference type="GO" id="GO:0003677">
    <property type="term" value="F:DNA binding"/>
    <property type="evidence" value="ECO:0007669"/>
    <property type="project" value="UniProtKB-KW"/>
</dbReference>
<gene>
    <name evidence="5" type="ORF">E7512_12170</name>
</gene>
<dbReference type="GO" id="GO:0003700">
    <property type="term" value="F:DNA-binding transcription factor activity"/>
    <property type="evidence" value="ECO:0007669"/>
    <property type="project" value="InterPro"/>
</dbReference>
<dbReference type="InterPro" id="IPR008920">
    <property type="entry name" value="TF_FadR/GntR_C"/>
</dbReference>
<evidence type="ECO:0000256" key="1">
    <source>
        <dbReference type="ARBA" id="ARBA00023015"/>
    </source>
</evidence>
<feature type="domain" description="HTH gntR-type" evidence="4">
    <location>
        <begin position="10"/>
        <end position="77"/>
    </location>
</feature>
<proteinExistence type="predicted"/>
<dbReference type="Gene3D" id="1.20.120.530">
    <property type="entry name" value="GntR ligand-binding domain-like"/>
    <property type="match status" value="1"/>
</dbReference>
<evidence type="ECO:0000256" key="2">
    <source>
        <dbReference type="ARBA" id="ARBA00023125"/>
    </source>
</evidence>
<dbReference type="EMBL" id="SVNY01000006">
    <property type="protein sequence ID" value="MBE6834312.1"/>
    <property type="molecule type" value="Genomic_DNA"/>
</dbReference>
<sequence length="236" mass="28034">MKIINLSQNRPLNDMVYEGLRKAIIQGVIPVGERLNEKVLSDYMNISRTPIRNAIKKLTEEDLVEYIPKYGVVVKRVTIEDAEEIYQIRIALETMATIAAMERMTPENHREMQELLRDMQEKNDAGEVQQVIRYCTDFNALIYRFSRMQRLEAVVGKMLEYVSRFRDISLYDDQRRSLAVKEHGLIYRGMQTKDEELITLIVKEHLNHSKEFVMREIIRSQENMRDDLKDLYRRME</sequence>
<dbReference type="Proteomes" id="UP000754750">
    <property type="component" value="Unassembled WGS sequence"/>
</dbReference>
<keyword evidence="3" id="KW-0804">Transcription</keyword>
<dbReference type="Gene3D" id="1.10.10.10">
    <property type="entry name" value="Winged helix-like DNA-binding domain superfamily/Winged helix DNA-binding domain"/>
    <property type="match status" value="1"/>
</dbReference>
<keyword evidence="2" id="KW-0238">DNA-binding</keyword>
<keyword evidence="1" id="KW-0805">Transcription regulation</keyword>
<dbReference type="AlphaFoldDB" id="A0A928KZH9"/>
<organism evidence="5 6">
    <name type="scientific">Faecalispora sporosphaeroides</name>
    <dbReference type="NCBI Taxonomy" id="1549"/>
    <lineage>
        <taxon>Bacteria</taxon>
        <taxon>Bacillati</taxon>
        <taxon>Bacillota</taxon>
        <taxon>Clostridia</taxon>
        <taxon>Eubacteriales</taxon>
        <taxon>Oscillospiraceae</taxon>
        <taxon>Faecalispora</taxon>
    </lineage>
</organism>
<dbReference type="PANTHER" id="PTHR43537:SF24">
    <property type="entry name" value="GLUCONATE OPERON TRANSCRIPTIONAL REPRESSOR"/>
    <property type="match status" value="1"/>
</dbReference>
<dbReference type="InterPro" id="IPR000524">
    <property type="entry name" value="Tscrpt_reg_HTH_GntR"/>
</dbReference>
<dbReference type="InterPro" id="IPR036388">
    <property type="entry name" value="WH-like_DNA-bd_sf"/>
</dbReference>
<dbReference type="Pfam" id="PF00392">
    <property type="entry name" value="GntR"/>
    <property type="match status" value="1"/>
</dbReference>
<dbReference type="PROSITE" id="PS50949">
    <property type="entry name" value="HTH_GNTR"/>
    <property type="match status" value="1"/>
</dbReference>
<dbReference type="InterPro" id="IPR011711">
    <property type="entry name" value="GntR_C"/>
</dbReference>
<dbReference type="Pfam" id="PF07729">
    <property type="entry name" value="FCD"/>
    <property type="match status" value="1"/>
</dbReference>
<protein>
    <submittedName>
        <fullName evidence="5">GntR family transcriptional regulator</fullName>
    </submittedName>
</protein>
<evidence type="ECO:0000259" key="4">
    <source>
        <dbReference type="PROSITE" id="PS50949"/>
    </source>
</evidence>